<feature type="region of interest" description="Disordered" evidence="1">
    <location>
        <begin position="416"/>
        <end position="467"/>
    </location>
</feature>
<feature type="transmembrane region" description="Helical" evidence="2">
    <location>
        <begin position="351"/>
        <end position="376"/>
    </location>
</feature>
<accession>A0ABT1MS29</accession>
<protein>
    <recommendedName>
        <fullName evidence="5">DUF4407 domain-containing protein</fullName>
    </recommendedName>
</protein>
<keyword evidence="2" id="KW-0472">Membrane</keyword>
<keyword evidence="2" id="KW-1133">Transmembrane helix</keyword>
<evidence type="ECO:0000313" key="4">
    <source>
        <dbReference type="Proteomes" id="UP001203945"/>
    </source>
</evidence>
<keyword evidence="4" id="KW-1185">Reference proteome</keyword>
<feature type="compositionally biased region" description="Basic residues" evidence="1">
    <location>
        <begin position="458"/>
        <end position="467"/>
    </location>
</feature>
<keyword evidence="2" id="KW-0812">Transmembrane</keyword>
<feature type="compositionally biased region" description="Pro residues" evidence="1">
    <location>
        <begin position="424"/>
        <end position="452"/>
    </location>
</feature>
<dbReference type="RefSeq" id="WP_255330112.1">
    <property type="nucleotide sequence ID" value="NZ_JAKZEU010000004.1"/>
</dbReference>
<feature type="transmembrane region" description="Helical" evidence="2">
    <location>
        <begin position="62"/>
        <end position="86"/>
    </location>
</feature>
<comment type="caution">
    <text evidence="3">The sequence shown here is derived from an EMBL/GenBank/DDBJ whole genome shotgun (WGS) entry which is preliminary data.</text>
</comment>
<feature type="transmembrane region" description="Helical" evidence="2">
    <location>
        <begin position="28"/>
        <end position="50"/>
    </location>
</feature>
<evidence type="ECO:0000256" key="2">
    <source>
        <dbReference type="SAM" id="Phobius"/>
    </source>
</evidence>
<organism evidence="3 4">
    <name type="scientific">Paracoccus albicereus</name>
    <dbReference type="NCBI Taxonomy" id="2922394"/>
    <lineage>
        <taxon>Bacteria</taxon>
        <taxon>Pseudomonadati</taxon>
        <taxon>Pseudomonadota</taxon>
        <taxon>Alphaproteobacteria</taxon>
        <taxon>Rhodobacterales</taxon>
        <taxon>Paracoccaceae</taxon>
        <taxon>Paracoccus</taxon>
    </lineage>
</organism>
<feature type="transmembrane region" description="Helical" evidence="2">
    <location>
        <begin position="98"/>
        <end position="119"/>
    </location>
</feature>
<evidence type="ECO:0000313" key="3">
    <source>
        <dbReference type="EMBL" id="MCQ0971098.1"/>
    </source>
</evidence>
<name>A0ABT1MS29_9RHOB</name>
<reference evidence="3 4" key="1">
    <citation type="submission" date="2022-03" db="EMBL/GenBank/DDBJ databases">
        <authorList>
            <person name="He Y."/>
        </authorList>
    </citation>
    <scope>NUCLEOTIDE SEQUENCE [LARGE SCALE GENOMIC DNA]</scope>
    <source>
        <strain evidence="3 4">TK19116</strain>
    </source>
</reference>
<proteinExistence type="predicted"/>
<evidence type="ECO:0008006" key="5">
    <source>
        <dbReference type="Google" id="ProtNLM"/>
    </source>
</evidence>
<sequence length="467" mass="49611">MSNARQSEDGYGGQGDRYARELERHLDWLDTFTSTALGVLASASGIYTYLGVRTLLDQPGIWTTFAALAYSIAVSVGIFVFWSYLLRLLPAVRSAASRLGLLLAMALGSLAIVAMSSWLNAAALAGGAAVETHMAATVQNYQASLERAHANAVAGQSLSRDVARVRQSFGDLSQQEAGGTLSGFSGRGAVFRVLTQKEAELSALETQLNETEGPIEETFAQGNAILSEMRSVTVGSGALEDRTVRFSEQAVELAGLITRLRQLNPAPLVSRAAKDLTDAVVLPELDGSTPEMRQGQSSTITSVLSLVEQRARTLTAAAAEVEAMPVPDEAVYTPLSAADAVIQYARNFVPAWAGAISIDLLPAVLVFIMVVVQAAIRHGRGVRHSDDRMTVGELRAALAAADLLREHDAGYAPRRQAGWAAPSGLPPDPLPDPQPKPLPDPAPDPDPAPVDQPEPARLRPRPRQAGE</sequence>
<dbReference type="EMBL" id="JAKZEU010000004">
    <property type="protein sequence ID" value="MCQ0971098.1"/>
    <property type="molecule type" value="Genomic_DNA"/>
</dbReference>
<evidence type="ECO:0000256" key="1">
    <source>
        <dbReference type="SAM" id="MobiDB-lite"/>
    </source>
</evidence>
<dbReference type="Proteomes" id="UP001203945">
    <property type="component" value="Unassembled WGS sequence"/>
</dbReference>
<gene>
    <name evidence="3" type="ORF">MLD63_11755</name>
</gene>